<evidence type="ECO:0000313" key="2">
    <source>
        <dbReference type="EMBL" id="PIP31998.1"/>
    </source>
</evidence>
<dbReference type="Pfam" id="PF10646">
    <property type="entry name" value="Germane"/>
    <property type="match status" value="1"/>
</dbReference>
<comment type="caution">
    <text evidence="2">The sequence shown here is derived from an EMBL/GenBank/DDBJ whole genome shotgun (WGS) entry which is preliminary data.</text>
</comment>
<sequence>MNKIFTFLGIFILLLVIVTAVLVILRGDEDTWLCVQGQWVQHGNPSSKMPTSTCPGFMPQEPDWVILNAPKENELVISPVLIEGKAKGTWFFEGSFPAKLYDEQGELLSVAIASSKGEWMTEDYVDFTAQMTFLVTTTTQAKLVLERDNPSGLTELDKSVEFSLVLKPSETMDLQVFFNNNELDPEVSCVKVFPVQRRVFKTLEPAKAAIEELLKGPTSNEASQSYQTSLPQNVKLNKIGIAKGVATVDFNEALGYQVGGSCRVSAIRAQITETLKQFPSVQDVVISINGQTEDILQP</sequence>
<dbReference type="Proteomes" id="UP000230447">
    <property type="component" value="Unassembled WGS sequence"/>
</dbReference>
<evidence type="ECO:0000313" key="3">
    <source>
        <dbReference type="Proteomes" id="UP000230447"/>
    </source>
</evidence>
<dbReference type="SMART" id="SM00909">
    <property type="entry name" value="Germane"/>
    <property type="match status" value="1"/>
</dbReference>
<dbReference type="EMBL" id="PCSB01000012">
    <property type="protein sequence ID" value="PIP31998.1"/>
    <property type="molecule type" value="Genomic_DNA"/>
</dbReference>
<gene>
    <name evidence="2" type="ORF">COX24_00590</name>
</gene>
<dbReference type="AlphaFoldDB" id="A0A2G9ZI40"/>
<feature type="domain" description="GerMN" evidence="1">
    <location>
        <begin position="206"/>
        <end position="297"/>
    </location>
</feature>
<dbReference type="InterPro" id="IPR018911">
    <property type="entry name" value="Gmad2_Ig-like_dom"/>
</dbReference>
<organism evidence="2 3">
    <name type="scientific">bacterium (Candidatus Gribaldobacteria) CG23_combo_of_CG06-09_8_20_14_all_37_87_8</name>
    <dbReference type="NCBI Taxonomy" id="2014278"/>
    <lineage>
        <taxon>Bacteria</taxon>
        <taxon>Candidatus Gribaldobacteria</taxon>
    </lineage>
</organism>
<evidence type="ECO:0000259" key="1">
    <source>
        <dbReference type="SMART" id="SM00909"/>
    </source>
</evidence>
<dbReference type="InterPro" id="IPR019606">
    <property type="entry name" value="GerMN"/>
</dbReference>
<name>A0A2G9ZI40_9BACT</name>
<proteinExistence type="predicted"/>
<accession>A0A2G9ZI40</accession>
<reference evidence="2 3" key="1">
    <citation type="submission" date="2017-09" db="EMBL/GenBank/DDBJ databases">
        <title>Depth-based differentiation of microbial function through sediment-hosted aquifers and enrichment of novel symbionts in the deep terrestrial subsurface.</title>
        <authorList>
            <person name="Probst A.J."/>
            <person name="Ladd B."/>
            <person name="Jarett J.K."/>
            <person name="Geller-Mcgrath D.E."/>
            <person name="Sieber C.M."/>
            <person name="Emerson J.B."/>
            <person name="Anantharaman K."/>
            <person name="Thomas B.C."/>
            <person name="Malmstrom R."/>
            <person name="Stieglmeier M."/>
            <person name="Klingl A."/>
            <person name="Woyke T."/>
            <person name="Ryan C.M."/>
            <person name="Banfield J.F."/>
        </authorList>
    </citation>
    <scope>NUCLEOTIDE SEQUENCE [LARGE SCALE GENOMIC DNA]</scope>
    <source>
        <strain evidence="2">CG23_combo_of_CG06-09_8_20_14_all_37_87_8</strain>
    </source>
</reference>
<dbReference type="Pfam" id="PF10648">
    <property type="entry name" value="Gmad2"/>
    <property type="match status" value="1"/>
</dbReference>
<protein>
    <recommendedName>
        <fullName evidence="1">GerMN domain-containing protein</fullName>
    </recommendedName>
</protein>